<sequence length="154" mass="17155">MEHQNVILITRFYAALAAGDGATMGASYSDRASFSDPLFPDLDAREVRAMWAMLSSRARAEVEVSEIVADDQNGSAHWIATYPFGGRTVRNDVRARFTFADGLILTHRDEFDVKRWAAQALGLKGRLLAVSPVGRRVLRRTGRRRLDTFLTGRG</sequence>
<evidence type="ECO:0000313" key="2">
    <source>
        <dbReference type="EMBL" id="RKR92446.1"/>
    </source>
</evidence>
<dbReference type="SUPFAM" id="SSF54427">
    <property type="entry name" value="NTF2-like"/>
    <property type="match status" value="1"/>
</dbReference>
<dbReference type="AlphaFoldDB" id="A0A495JTX1"/>
<dbReference type="Proteomes" id="UP000277671">
    <property type="component" value="Unassembled WGS sequence"/>
</dbReference>
<dbReference type="RefSeq" id="WP_211349475.1">
    <property type="nucleotide sequence ID" value="NZ_RBKT01000001.1"/>
</dbReference>
<name>A0A495JTX1_9ACTN</name>
<reference evidence="2 3" key="1">
    <citation type="submission" date="2018-10" db="EMBL/GenBank/DDBJ databases">
        <title>Sequencing the genomes of 1000 actinobacteria strains.</title>
        <authorList>
            <person name="Klenk H.-P."/>
        </authorList>
    </citation>
    <scope>NUCLEOTIDE SEQUENCE [LARGE SCALE GENOMIC DNA]</scope>
    <source>
        <strain evidence="2 3">DSM 45175</strain>
    </source>
</reference>
<dbReference type="EMBL" id="RBKT01000001">
    <property type="protein sequence ID" value="RKR92446.1"/>
    <property type="molecule type" value="Genomic_DNA"/>
</dbReference>
<dbReference type="InterPro" id="IPR037401">
    <property type="entry name" value="SnoaL-like"/>
</dbReference>
<proteinExistence type="predicted"/>
<organism evidence="2 3">
    <name type="scientific">Micromonospora pisi</name>
    <dbReference type="NCBI Taxonomy" id="589240"/>
    <lineage>
        <taxon>Bacteria</taxon>
        <taxon>Bacillati</taxon>
        <taxon>Actinomycetota</taxon>
        <taxon>Actinomycetes</taxon>
        <taxon>Micromonosporales</taxon>
        <taxon>Micromonosporaceae</taxon>
        <taxon>Micromonospora</taxon>
    </lineage>
</organism>
<comment type="caution">
    <text evidence="2">The sequence shown here is derived from an EMBL/GenBank/DDBJ whole genome shotgun (WGS) entry which is preliminary data.</text>
</comment>
<keyword evidence="3" id="KW-1185">Reference proteome</keyword>
<evidence type="ECO:0000259" key="1">
    <source>
        <dbReference type="Pfam" id="PF12680"/>
    </source>
</evidence>
<gene>
    <name evidence="2" type="ORF">BDK92_6887</name>
</gene>
<protein>
    <submittedName>
        <fullName evidence="2">SnoaL-like protein</fullName>
    </submittedName>
</protein>
<dbReference type="Gene3D" id="3.10.450.50">
    <property type="match status" value="1"/>
</dbReference>
<feature type="domain" description="SnoaL-like" evidence="1">
    <location>
        <begin position="9"/>
        <end position="106"/>
    </location>
</feature>
<evidence type="ECO:0000313" key="3">
    <source>
        <dbReference type="Proteomes" id="UP000277671"/>
    </source>
</evidence>
<accession>A0A495JTX1</accession>
<dbReference type="Pfam" id="PF12680">
    <property type="entry name" value="SnoaL_2"/>
    <property type="match status" value="1"/>
</dbReference>
<dbReference type="InterPro" id="IPR032710">
    <property type="entry name" value="NTF2-like_dom_sf"/>
</dbReference>